<dbReference type="Gene3D" id="3.90.960.10">
    <property type="entry name" value="YbaK/aminoacyl-tRNA synthetase-associated domain"/>
    <property type="match status" value="1"/>
</dbReference>
<evidence type="ECO:0000313" key="3">
    <source>
        <dbReference type="Proteomes" id="UP000315369"/>
    </source>
</evidence>
<proteinExistence type="predicted"/>
<dbReference type="AlphaFoldDB" id="A0A540WR40"/>
<dbReference type="Proteomes" id="UP000315369">
    <property type="component" value="Unassembled WGS sequence"/>
</dbReference>
<feature type="domain" description="YbaK/aminoacyl-tRNA synthetase-associated" evidence="1">
    <location>
        <begin position="27"/>
        <end position="141"/>
    </location>
</feature>
<keyword evidence="3" id="KW-1185">Reference proteome</keyword>
<comment type="caution">
    <text evidence="2">The sequence shown here is derived from an EMBL/GenBank/DDBJ whole genome shotgun (WGS) entry which is preliminary data.</text>
</comment>
<dbReference type="EMBL" id="VIFM01000186">
    <property type="protein sequence ID" value="TQF11470.1"/>
    <property type="molecule type" value="Genomic_DNA"/>
</dbReference>
<reference evidence="2 3" key="1">
    <citation type="submission" date="2019-06" db="EMBL/GenBank/DDBJ databases">
        <authorList>
            <person name="Livingstone P."/>
            <person name="Whitworth D."/>
        </authorList>
    </citation>
    <scope>NUCLEOTIDE SEQUENCE [LARGE SCALE GENOMIC DNA]</scope>
    <source>
        <strain evidence="2 3">AM401</strain>
    </source>
</reference>
<evidence type="ECO:0000259" key="1">
    <source>
        <dbReference type="Pfam" id="PF04073"/>
    </source>
</evidence>
<dbReference type="InterPro" id="IPR036754">
    <property type="entry name" value="YbaK/aa-tRNA-synt-asso_dom_sf"/>
</dbReference>
<dbReference type="SUPFAM" id="SSF55826">
    <property type="entry name" value="YbaK/ProRS associated domain"/>
    <property type="match status" value="1"/>
</dbReference>
<name>A0A540WR40_9BACT</name>
<organism evidence="2 3">
    <name type="scientific">Myxococcus llanfairpwllgwyngyllgogerychwyrndrobwllllantysiliogogogochensis</name>
    <dbReference type="NCBI Taxonomy" id="2590453"/>
    <lineage>
        <taxon>Bacteria</taxon>
        <taxon>Pseudomonadati</taxon>
        <taxon>Myxococcota</taxon>
        <taxon>Myxococcia</taxon>
        <taxon>Myxococcales</taxon>
        <taxon>Cystobacterineae</taxon>
        <taxon>Myxococcaceae</taxon>
        <taxon>Myxococcus</taxon>
    </lineage>
</organism>
<protein>
    <submittedName>
        <fullName evidence="2">YbaK/EbsC family protein</fullName>
    </submittedName>
</protein>
<dbReference type="GO" id="GO:0002161">
    <property type="term" value="F:aminoacyl-tRNA deacylase activity"/>
    <property type="evidence" value="ECO:0007669"/>
    <property type="project" value="InterPro"/>
</dbReference>
<dbReference type="PANTHER" id="PTHR30411">
    <property type="entry name" value="CYTOPLASMIC PROTEIN"/>
    <property type="match status" value="1"/>
</dbReference>
<gene>
    <name evidence="2" type="ORF">FJV41_33965</name>
</gene>
<dbReference type="CDD" id="cd04332">
    <property type="entry name" value="YbaK_like"/>
    <property type="match status" value="1"/>
</dbReference>
<sequence length="171" mass="18982">MIPENIIQYLEGHNVPFDRRPHLRAITAQALAASLHVSGFQVAKSVILRSDDSLWICVVSAPDTVNLDRVAAVTGAKNLRLAEESEFAPLFPECEVGAEPPFGRLYGIPVVVDEHLRHAEHLLFRAGSHAEALELRFADFENVEAPLTGIIVHDRQREQLSIENDSFSLQP</sequence>
<dbReference type="Pfam" id="PF04073">
    <property type="entry name" value="tRNA_edit"/>
    <property type="match status" value="1"/>
</dbReference>
<dbReference type="InterPro" id="IPR007214">
    <property type="entry name" value="YbaK/aa-tRNA-synth-assoc-dom"/>
</dbReference>
<accession>A0A540WR40</accession>
<evidence type="ECO:0000313" key="2">
    <source>
        <dbReference type="EMBL" id="TQF11470.1"/>
    </source>
</evidence>
<dbReference type="PANTHER" id="PTHR30411:SF9">
    <property type="entry name" value="MULTIFUNCTIONAL SER_THR-TRNA DEACYLASE PROXP-Y"/>
    <property type="match status" value="1"/>
</dbReference>
<dbReference type="OrthoDB" id="9786549at2"/>
<dbReference type="RefSeq" id="WP_141646754.1">
    <property type="nucleotide sequence ID" value="NZ_VIFM01000186.1"/>
</dbReference>